<keyword evidence="2" id="KW-0325">Glycoprotein</keyword>
<dbReference type="Pfam" id="PF00135">
    <property type="entry name" value="COesterase"/>
    <property type="match status" value="1"/>
</dbReference>
<dbReference type="InterPro" id="IPR002018">
    <property type="entry name" value="CarbesteraseB"/>
</dbReference>
<protein>
    <recommendedName>
        <fullName evidence="9">Carboxylesterase type B domain-containing protein</fullName>
    </recommendedName>
</protein>
<evidence type="ECO:0000256" key="3">
    <source>
        <dbReference type="SAM" id="MobiDB-lite"/>
    </source>
</evidence>
<keyword evidence="4" id="KW-1133">Transmembrane helix</keyword>
<evidence type="ECO:0000259" key="6">
    <source>
        <dbReference type="Pfam" id="PF14529"/>
    </source>
</evidence>
<evidence type="ECO:0000313" key="8">
    <source>
        <dbReference type="Proteomes" id="UP000479190"/>
    </source>
</evidence>
<dbReference type="OrthoDB" id="3200163at2759"/>
<dbReference type="Proteomes" id="UP000479190">
    <property type="component" value="Unassembled WGS sequence"/>
</dbReference>
<evidence type="ECO:0000256" key="1">
    <source>
        <dbReference type="ARBA" id="ARBA00005964"/>
    </source>
</evidence>
<organism evidence="7 8">
    <name type="scientific">Trichogramma brassicae</name>
    <dbReference type="NCBI Taxonomy" id="86971"/>
    <lineage>
        <taxon>Eukaryota</taxon>
        <taxon>Metazoa</taxon>
        <taxon>Ecdysozoa</taxon>
        <taxon>Arthropoda</taxon>
        <taxon>Hexapoda</taxon>
        <taxon>Insecta</taxon>
        <taxon>Pterygota</taxon>
        <taxon>Neoptera</taxon>
        <taxon>Endopterygota</taxon>
        <taxon>Hymenoptera</taxon>
        <taxon>Apocrita</taxon>
        <taxon>Proctotrupomorpha</taxon>
        <taxon>Chalcidoidea</taxon>
        <taxon>Trichogrammatidae</taxon>
        <taxon>Trichogramma</taxon>
    </lineage>
</organism>
<dbReference type="Pfam" id="PF14529">
    <property type="entry name" value="Exo_endo_phos_2"/>
    <property type="match status" value="1"/>
</dbReference>
<evidence type="ECO:0000259" key="5">
    <source>
        <dbReference type="Pfam" id="PF00135"/>
    </source>
</evidence>
<dbReference type="InterPro" id="IPR029058">
    <property type="entry name" value="AB_hydrolase_fold"/>
</dbReference>
<gene>
    <name evidence="7" type="ORF">TBRA_LOCUS4245</name>
</gene>
<feature type="domain" description="Endonuclease/exonuclease/phosphatase" evidence="6">
    <location>
        <begin position="180"/>
        <end position="270"/>
    </location>
</feature>
<keyword evidence="4" id="KW-0472">Membrane</keyword>
<comment type="similarity">
    <text evidence="1">Belongs to the type-B carboxylesterase/lipase family.</text>
</comment>
<reference evidence="7 8" key="1">
    <citation type="submission" date="2020-02" db="EMBL/GenBank/DDBJ databases">
        <authorList>
            <person name="Ferguson B K."/>
        </authorList>
    </citation>
    <scope>NUCLEOTIDE SEQUENCE [LARGE SCALE GENOMIC DNA]</scope>
</reference>
<dbReference type="InterPro" id="IPR051093">
    <property type="entry name" value="Neuroligin/BSAL"/>
</dbReference>
<feature type="region of interest" description="Disordered" evidence="3">
    <location>
        <begin position="591"/>
        <end position="640"/>
    </location>
</feature>
<dbReference type="GO" id="GO:0003824">
    <property type="term" value="F:catalytic activity"/>
    <property type="evidence" value="ECO:0007669"/>
    <property type="project" value="InterPro"/>
</dbReference>
<dbReference type="AlphaFoldDB" id="A0A6H5I2U8"/>
<sequence>MSPLFTTISIDATLLSFPPDLSCGIRDPRAKCSATTCLCVAYYRRVYNSGFADTASHIEANELARLSSEIRITKLARATATAATRSRASLPQIVSASPSALCTTLAAAAAAAAATTTSNDRGLRSSDDLGYMRGGGVAFYLHNSLNFAVLESPSVPDLDEAEFMMLDVSTAAESVCQHVLVVVLYRQPDGPAGLALTLFFSVLDNYRHSFKNIIIMGDFNVDMNRCDNFSRHLSTLIHERGLYLVPSPNTHFTYRPSSTLIDLTIIDESSKLLRYSVGDVPIAGGHCVTVLGYRLPSRPVNYREVTYRDFRNCDVAVLRDMVSADMADLFSSERELDITALVSAFNECVVRCLDRCAPFVTRPFRRPPAPWFTPELRRSCRERDRLYRLARRLGSSRMLQEYKIRRRAIKALIFEARRAYLAVAVEAAPDQASVWSLLRREGVLPSSRGVVCDRFSPDVLNQHYAAVAGVHPPCSLARLRSIVDTVAPGTADEFRFSRITEIDVLKKIYIFSQIQCHYNIEMRARPIDALERAHTHAYTRGRPSAILSMCYFRNIWSIQRRGMRFTRIRDELSTSARRTTINSFNTAVEATRKLANKRERERTSLRGSQAPSMQRYTKLSRRQKGEKGTSSRTRARGIRHAGRVRESSSYAIAACTQEEDERERERVKFHVNLPLARAAWHIARVYAYIYVLSMQHRVVQYRDRAAAAAATTTAGGAAAVATSPLESSQERLTLSIVCLRGARYRCCRCKLQCRGMRACCLLVLDRYIERVARYATTNEREREKDRAARGLKFSKKSNVQPFNWLYFGHEVGMSEGGRRHPVLVFIHGESYDWGSGNTYDGSVLAAYSDQVVITINYRLGVLGFLNANVSPHTKARVANYGLMDQIAALHWIQQNVEYFGGDPSNVTLMGQGTGAACVNFLAISPTVMSGLFKRAILLSGSALSSWAVVDEPASYALKLARAVNCSVPADLIKDHELLVDCLRESSLEALMRADLKPPTFLSAFGPSVDGVVIKPDFKKDLLSFLGPEFQGYGYASKRAEHGETITSNNKYDLLFGVTTNEALWKFAERDVQKGFEGERRDRIIRTYVRNAYMYHLTEIFYTIVNEYTDWERTVQHPVNTRDACIQALSDAQFVAPLVQTGDLFTLRHTGKSAGHGGSSHDDKNQPKNLLLCFRLSNEGGRLSTVYTLFLILSTLITIQLIIRTKNSHTSEYRVPLLTRHCFHLVSNARAMRTASHVFPGLKVLFNNKAVYGSEAFARRAVYATTTRLAPVFSR</sequence>
<dbReference type="Gene3D" id="3.60.10.10">
    <property type="entry name" value="Endonuclease/exonuclease/phosphatase"/>
    <property type="match status" value="1"/>
</dbReference>
<accession>A0A6H5I2U8</accession>
<dbReference type="InterPro" id="IPR005135">
    <property type="entry name" value="Endo/exonuclease/phosphatase"/>
</dbReference>
<dbReference type="InterPro" id="IPR036691">
    <property type="entry name" value="Endo/exonu/phosph_ase_sf"/>
</dbReference>
<dbReference type="Gene3D" id="3.40.50.1820">
    <property type="entry name" value="alpha/beta hydrolase"/>
    <property type="match status" value="1"/>
</dbReference>
<evidence type="ECO:0000256" key="2">
    <source>
        <dbReference type="ARBA" id="ARBA00023180"/>
    </source>
</evidence>
<keyword evidence="4" id="KW-0812">Transmembrane</keyword>
<dbReference type="EMBL" id="CADCXV010000674">
    <property type="protein sequence ID" value="CAB0032303.1"/>
    <property type="molecule type" value="Genomic_DNA"/>
</dbReference>
<dbReference type="SUPFAM" id="SSF56219">
    <property type="entry name" value="DNase I-like"/>
    <property type="match status" value="1"/>
</dbReference>
<dbReference type="PANTHER" id="PTHR43903">
    <property type="entry name" value="NEUROLIGIN"/>
    <property type="match status" value="1"/>
</dbReference>
<proteinExistence type="inferred from homology"/>
<feature type="compositionally biased region" description="Polar residues" evidence="3">
    <location>
        <begin position="605"/>
        <end position="617"/>
    </location>
</feature>
<evidence type="ECO:0008006" key="9">
    <source>
        <dbReference type="Google" id="ProtNLM"/>
    </source>
</evidence>
<feature type="transmembrane region" description="Helical" evidence="4">
    <location>
        <begin position="1184"/>
        <end position="1202"/>
    </location>
</feature>
<feature type="domain" description="Carboxylesterase type B" evidence="5">
    <location>
        <begin position="816"/>
        <end position="1145"/>
    </location>
</feature>
<evidence type="ECO:0000313" key="7">
    <source>
        <dbReference type="EMBL" id="CAB0032303.1"/>
    </source>
</evidence>
<keyword evidence="8" id="KW-1185">Reference proteome</keyword>
<name>A0A6H5I2U8_9HYME</name>
<feature type="compositionally biased region" description="Basic and acidic residues" evidence="3">
    <location>
        <begin position="591"/>
        <end position="604"/>
    </location>
</feature>
<evidence type="ECO:0000256" key="4">
    <source>
        <dbReference type="SAM" id="Phobius"/>
    </source>
</evidence>
<dbReference type="SUPFAM" id="SSF53474">
    <property type="entry name" value="alpha/beta-Hydrolases"/>
    <property type="match status" value="1"/>
</dbReference>